<dbReference type="SUPFAM" id="SSF55120">
    <property type="entry name" value="Pseudouridine synthase"/>
    <property type="match status" value="1"/>
</dbReference>
<sequence length="218" mass="24245">MDEVILIDKPQGLTSFGVVARLRRVLSNQAGKKVKVGHTGTLDPFATGLMIIVTGKKCREAETFTKLDKWYEAEIVLGEKSSTGDPEGEIAEVSDYKPSVEEIQQVIGQFVGKIEQTPPIFSAIKINGQRAYKLAREGKQVEIPKRTVEIYSLELLSYEYPKLRIKTHVSSGTYIRTLAVDIGDRLNTGAYCENLRRTQIADYSIKEAKTLADFGITS</sequence>
<name>A0A6S4GSH8_9BACT</name>
<dbReference type="CDD" id="cd02573">
    <property type="entry name" value="PseudoU_synth_EcTruB"/>
    <property type="match status" value="1"/>
</dbReference>
<evidence type="ECO:0000256" key="4">
    <source>
        <dbReference type="ARBA" id="ARBA00023235"/>
    </source>
</evidence>
<reference evidence="8 9" key="1">
    <citation type="journal article" date="2015" name="Proc. Natl. Acad. Sci. U.S.A.">
        <title>Cultivation of a human-associated TM7 phylotype reveals a reduced genome and epibiotic parasitic lifestyle.</title>
        <authorList>
            <person name="He X."/>
            <person name="McLean J.S."/>
            <person name="Edlund A."/>
            <person name="Yooseph S."/>
            <person name="Hall A.P."/>
            <person name="Liu S.Y."/>
            <person name="Dorrestein P.C."/>
            <person name="Esquenazi E."/>
            <person name="Hunter R.C."/>
            <person name="Cheng G."/>
            <person name="Nelson K.E."/>
            <person name="Lux R."/>
            <person name="Shi W."/>
        </authorList>
    </citation>
    <scope>NUCLEOTIDE SEQUENCE [LARGE SCALE GENOMIC DNA]</scope>
    <source>
        <strain evidence="8 9">TM7x</strain>
    </source>
</reference>
<gene>
    <name evidence="5" type="primary">truB</name>
    <name evidence="8" type="ORF">TM7x_00330</name>
</gene>
<feature type="domain" description="Pseudouridine synthase II N-terminal" evidence="6">
    <location>
        <begin position="32"/>
        <end position="175"/>
    </location>
</feature>
<dbReference type="AlphaFoldDB" id="A0A6S4GSH8"/>
<dbReference type="InterPro" id="IPR020103">
    <property type="entry name" value="PsdUridine_synth_cat_dom_sf"/>
</dbReference>
<keyword evidence="3 5" id="KW-0819">tRNA processing</keyword>
<dbReference type="InterPro" id="IPR014780">
    <property type="entry name" value="tRNA_psdUridine_synth_TruB"/>
</dbReference>
<dbReference type="GO" id="GO:0031119">
    <property type="term" value="P:tRNA pseudouridine synthesis"/>
    <property type="evidence" value="ECO:0007669"/>
    <property type="project" value="UniProtKB-UniRule"/>
</dbReference>
<feature type="domain" description="tRNA pseudouridylate synthase B C-terminal" evidence="7">
    <location>
        <begin position="176"/>
        <end position="214"/>
    </location>
</feature>
<dbReference type="Pfam" id="PF16198">
    <property type="entry name" value="TruB_C_2"/>
    <property type="match status" value="1"/>
</dbReference>
<dbReference type="PANTHER" id="PTHR13767:SF2">
    <property type="entry name" value="PSEUDOURIDYLATE SYNTHASE TRUB1"/>
    <property type="match status" value="1"/>
</dbReference>
<organism evidence="8 9">
    <name type="scientific">Candidatus Nanosynbacter lyticus</name>
    <dbReference type="NCBI Taxonomy" id="2093824"/>
    <lineage>
        <taxon>Bacteria</taxon>
        <taxon>Candidatus Saccharimonadota</taxon>
        <taxon>Candidatus Saccharimonadia</taxon>
        <taxon>Candidatus Nanosynbacterales</taxon>
        <taxon>Candidatus Nanosynbacteraceae</taxon>
        <taxon>Candidatus Nanosynbacter</taxon>
    </lineage>
</organism>
<dbReference type="KEGG" id="sox:TM7x_00330"/>
<dbReference type="GO" id="GO:1990481">
    <property type="term" value="P:mRNA pseudouridine synthesis"/>
    <property type="evidence" value="ECO:0007669"/>
    <property type="project" value="TreeGrafter"/>
</dbReference>
<dbReference type="Pfam" id="PF01509">
    <property type="entry name" value="TruB_N"/>
    <property type="match status" value="1"/>
</dbReference>
<dbReference type="PANTHER" id="PTHR13767">
    <property type="entry name" value="TRNA-PSEUDOURIDINE SYNTHASE"/>
    <property type="match status" value="1"/>
</dbReference>
<comment type="function">
    <text evidence="5">Responsible for synthesis of pseudouridine from uracil-55 in the psi GC loop of transfer RNAs.</text>
</comment>
<dbReference type="EMBL" id="CP007496">
    <property type="protein sequence ID" value="AJA06291.1"/>
    <property type="molecule type" value="Genomic_DNA"/>
</dbReference>
<keyword evidence="4 5" id="KW-0413">Isomerase</keyword>
<dbReference type="RefSeq" id="WP_039326775.1">
    <property type="nucleotide sequence ID" value="NZ_CP007496.1"/>
</dbReference>
<evidence type="ECO:0000256" key="2">
    <source>
        <dbReference type="ARBA" id="ARBA00005642"/>
    </source>
</evidence>
<evidence type="ECO:0000313" key="8">
    <source>
        <dbReference type="EMBL" id="AJA06291.1"/>
    </source>
</evidence>
<protein>
    <recommendedName>
        <fullName evidence="5">tRNA pseudouridine synthase B</fullName>
        <ecNumber evidence="5">5.4.99.25</ecNumber>
    </recommendedName>
    <alternativeName>
        <fullName evidence="5">tRNA pseudouridine(55) synthase</fullName>
        <shortName evidence="5">Psi55 synthase</shortName>
    </alternativeName>
    <alternativeName>
        <fullName evidence="5">tRNA pseudouridylate synthase</fullName>
    </alternativeName>
    <alternativeName>
        <fullName evidence="5">tRNA-uridine isomerase</fullName>
    </alternativeName>
</protein>
<dbReference type="Proteomes" id="UP000030902">
    <property type="component" value="Chromosome"/>
</dbReference>
<dbReference type="NCBIfam" id="TIGR00431">
    <property type="entry name" value="TruB"/>
    <property type="match status" value="1"/>
</dbReference>
<dbReference type="EC" id="5.4.99.25" evidence="5"/>
<evidence type="ECO:0000259" key="7">
    <source>
        <dbReference type="Pfam" id="PF16198"/>
    </source>
</evidence>
<dbReference type="GO" id="GO:0160148">
    <property type="term" value="F:tRNA pseudouridine(55) synthase activity"/>
    <property type="evidence" value="ECO:0007669"/>
    <property type="project" value="UniProtKB-EC"/>
</dbReference>
<feature type="active site" description="Nucleophile" evidence="5">
    <location>
        <position position="43"/>
    </location>
</feature>
<proteinExistence type="inferred from homology"/>
<evidence type="ECO:0000313" key="9">
    <source>
        <dbReference type="Proteomes" id="UP000030902"/>
    </source>
</evidence>
<dbReference type="InterPro" id="IPR032819">
    <property type="entry name" value="TruB_C"/>
</dbReference>
<dbReference type="GO" id="GO:0003723">
    <property type="term" value="F:RNA binding"/>
    <property type="evidence" value="ECO:0007669"/>
    <property type="project" value="InterPro"/>
</dbReference>
<keyword evidence="9" id="KW-1185">Reference proteome</keyword>
<dbReference type="Gene3D" id="3.30.2350.10">
    <property type="entry name" value="Pseudouridine synthase"/>
    <property type="match status" value="1"/>
</dbReference>
<evidence type="ECO:0000256" key="5">
    <source>
        <dbReference type="HAMAP-Rule" id="MF_01080"/>
    </source>
</evidence>
<comment type="catalytic activity">
    <reaction evidence="1 5">
        <text>uridine(55) in tRNA = pseudouridine(55) in tRNA</text>
        <dbReference type="Rhea" id="RHEA:42532"/>
        <dbReference type="Rhea" id="RHEA-COMP:10101"/>
        <dbReference type="Rhea" id="RHEA-COMP:10102"/>
        <dbReference type="ChEBI" id="CHEBI:65314"/>
        <dbReference type="ChEBI" id="CHEBI:65315"/>
        <dbReference type="EC" id="5.4.99.25"/>
    </reaction>
</comment>
<evidence type="ECO:0000259" key="6">
    <source>
        <dbReference type="Pfam" id="PF01509"/>
    </source>
</evidence>
<dbReference type="InterPro" id="IPR002501">
    <property type="entry name" value="PsdUridine_synth_N"/>
</dbReference>
<dbReference type="HAMAP" id="MF_01080">
    <property type="entry name" value="TruB_bact"/>
    <property type="match status" value="1"/>
</dbReference>
<comment type="similarity">
    <text evidence="2 5">Belongs to the pseudouridine synthase TruB family. Type 1 subfamily.</text>
</comment>
<evidence type="ECO:0000256" key="1">
    <source>
        <dbReference type="ARBA" id="ARBA00000385"/>
    </source>
</evidence>
<evidence type="ECO:0000256" key="3">
    <source>
        <dbReference type="ARBA" id="ARBA00022694"/>
    </source>
</evidence>
<accession>A0A6S4GSH8</accession>